<dbReference type="EMBL" id="JARFID010000024">
    <property type="protein sequence ID" value="MDE8696292.1"/>
    <property type="molecule type" value="Genomic_DNA"/>
</dbReference>
<dbReference type="Proteomes" id="UP000061809">
    <property type="component" value="Chromosome"/>
</dbReference>
<feature type="domain" description="Putative zinc ribbon" evidence="1">
    <location>
        <begin position="5"/>
        <end position="88"/>
    </location>
</feature>
<dbReference type="AlphaFoldDB" id="A0A0P0G956"/>
<protein>
    <submittedName>
        <fullName evidence="2">Putative zinc ribbon domain protein</fullName>
    </submittedName>
    <submittedName>
        <fullName evidence="3">Transcriptional regulator</fullName>
    </submittedName>
    <submittedName>
        <fullName evidence="4">Zinc ribbon domain-containing protein</fullName>
    </submittedName>
</protein>
<dbReference type="Proteomes" id="UP000283341">
    <property type="component" value="Unassembled WGS sequence"/>
</dbReference>
<evidence type="ECO:0000259" key="1">
    <source>
        <dbReference type="Pfam" id="PF12674"/>
    </source>
</evidence>
<sequence>MEEMYCQSCGMPLVKAEDFATNKDGTPMSEYCIYCFKDGDFTGDITMEDMINISLKHMRELFKGDPDFNEQAALIKMRDFFPELKRWKKSL</sequence>
<evidence type="ECO:0000313" key="7">
    <source>
        <dbReference type="Proteomes" id="UP000283341"/>
    </source>
</evidence>
<evidence type="ECO:0000313" key="6">
    <source>
        <dbReference type="Proteomes" id="UP000061809"/>
    </source>
</evidence>
<dbReference type="Proteomes" id="UP001221924">
    <property type="component" value="Unassembled WGS sequence"/>
</dbReference>
<reference evidence="3 8" key="3">
    <citation type="journal article" date="2019" name="Nat. Med.">
        <title>A library of human gut bacterial isolates paired with longitudinal multiomics data enables mechanistic microbiome research.</title>
        <authorList>
            <person name="Poyet M."/>
            <person name="Groussin M."/>
            <person name="Gibbons S.M."/>
            <person name="Avila-Pacheco J."/>
            <person name="Jiang X."/>
            <person name="Kearney S.M."/>
            <person name="Perrotta A.R."/>
            <person name="Berdy B."/>
            <person name="Zhao S."/>
            <person name="Lieberman T.D."/>
            <person name="Swanson P.K."/>
            <person name="Smith M."/>
            <person name="Roesemann S."/>
            <person name="Alexander J.E."/>
            <person name="Rich S.A."/>
            <person name="Livny J."/>
            <person name="Vlamakis H."/>
            <person name="Clish C."/>
            <person name="Bullock K."/>
            <person name="Deik A."/>
            <person name="Scott J."/>
            <person name="Pierce K.A."/>
            <person name="Xavier R.J."/>
            <person name="Alm E.J."/>
        </authorList>
    </citation>
    <scope>NUCLEOTIDE SEQUENCE [LARGE SCALE GENOMIC DNA]</scope>
    <source>
        <strain evidence="3 8">BIOML-A6</strain>
    </source>
</reference>
<dbReference type="STRING" id="246787.BcellWH2_01485"/>
<dbReference type="Proteomes" id="UP000448877">
    <property type="component" value="Unassembled WGS sequence"/>
</dbReference>
<evidence type="ECO:0000313" key="5">
    <source>
        <dbReference type="EMBL" id="RGS39330.1"/>
    </source>
</evidence>
<evidence type="ECO:0000313" key="8">
    <source>
        <dbReference type="Proteomes" id="UP000448877"/>
    </source>
</evidence>
<dbReference type="PATRIC" id="fig|246787.4.peg.1525"/>
<dbReference type="KEGG" id="bcel:BcellWH2_01485"/>
<evidence type="ECO:0000313" key="3">
    <source>
        <dbReference type="EMBL" id="KAA5413150.1"/>
    </source>
</evidence>
<dbReference type="RefSeq" id="WP_007219021.1">
    <property type="nucleotide sequence ID" value="NZ_CABMLT010000031.1"/>
</dbReference>
<dbReference type="EMBL" id="VVYV01000056">
    <property type="protein sequence ID" value="KAA5413150.1"/>
    <property type="molecule type" value="Genomic_DNA"/>
</dbReference>
<dbReference type="eggNOG" id="COG3153">
    <property type="taxonomic scope" value="Bacteria"/>
</dbReference>
<evidence type="ECO:0000313" key="4">
    <source>
        <dbReference type="EMBL" id="MDE8696292.1"/>
    </source>
</evidence>
<dbReference type="EMBL" id="QRVJ01000002">
    <property type="protein sequence ID" value="RGS39330.1"/>
    <property type="molecule type" value="Genomic_DNA"/>
</dbReference>
<proteinExistence type="predicted"/>
<accession>A0A0P0G956</accession>
<reference evidence="2 6" key="1">
    <citation type="journal article" date="2015" name="Science">
        <title>Genetic determinants of in vivo fitness and diet responsiveness in multiple human gut Bacteroides.</title>
        <authorList>
            <person name="Wu M."/>
            <person name="McNulty N.P."/>
            <person name="Rodionov D.A."/>
            <person name="Khoroshkin M.S."/>
            <person name="Griffin N.W."/>
            <person name="Cheng J."/>
            <person name="Latreille P."/>
            <person name="Kerstetter R.A."/>
            <person name="Terrapon N."/>
            <person name="Henrissat B."/>
            <person name="Osterman A.L."/>
            <person name="Gordon J.I."/>
        </authorList>
    </citation>
    <scope>NUCLEOTIDE SEQUENCE [LARGE SCALE GENOMIC DNA]</scope>
    <source>
        <strain evidence="2 6">WH2</strain>
    </source>
</reference>
<name>A0A0P0G956_9BACE</name>
<gene>
    <name evidence="2" type="ORF">BcellWH2_01485</name>
    <name evidence="5" type="ORF">DWX97_05290</name>
    <name evidence="3" type="ORF">F2Y81_23690</name>
    <name evidence="4" type="ORF">PZH42_19450</name>
</gene>
<dbReference type="Pfam" id="PF12674">
    <property type="entry name" value="Zn_ribbon_2"/>
    <property type="match status" value="1"/>
</dbReference>
<reference evidence="4" key="4">
    <citation type="submission" date="2023-03" db="EMBL/GenBank/DDBJ databases">
        <title>DFI Biobank Strains.</title>
        <authorList>
            <person name="Mostad J."/>
            <person name="Paddock L."/>
            <person name="Medina S."/>
            <person name="Waligurski E."/>
            <person name="Barat B."/>
            <person name="Smith R."/>
            <person name="Burgo V."/>
            <person name="Metcalfe C."/>
            <person name="Woodson C."/>
            <person name="Sundararajan A."/>
            <person name="Ramaswamy R."/>
            <person name="Lin H."/>
            <person name="Pamer E.G."/>
        </authorList>
    </citation>
    <scope>NUCLEOTIDE SEQUENCE</scope>
    <source>
        <strain evidence="4">DFI.9.5</strain>
    </source>
</reference>
<organism evidence="2 6">
    <name type="scientific">Bacteroides cellulosilyticus</name>
    <dbReference type="NCBI Taxonomy" id="246787"/>
    <lineage>
        <taxon>Bacteria</taxon>
        <taxon>Pseudomonadati</taxon>
        <taxon>Bacteroidota</taxon>
        <taxon>Bacteroidia</taxon>
        <taxon>Bacteroidales</taxon>
        <taxon>Bacteroidaceae</taxon>
        <taxon>Bacteroides</taxon>
    </lineage>
</organism>
<dbReference type="GeneID" id="66307088"/>
<dbReference type="InterPro" id="IPR025868">
    <property type="entry name" value="Zn_ribbon_dom_put"/>
</dbReference>
<dbReference type="EMBL" id="CP012801">
    <property type="protein sequence ID" value="ALJ58740.1"/>
    <property type="molecule type" value="Genomic_DNA"/>
</dbReference>
<reference evidence="5 7" key="2">
    <citation type="submission" date="2018-08" db="EMBL/GenBank/DDBJ databases">
        <title>A genome reference for cultivated species of the human gut microbiota.</title>
        <authorList>
            <person name="Zou Y."/>
            <person name="Xue W."/>
            <person name="Luo G."/>
        </authorList>
    </citation>
    <scope>NUCLEOTIDE SEQUENCE [LARGE SCALE GENOMIC DNA]</scope>
    <source>
        <strain evidence="5 7">AF22-3AC</strain>
    </source>
</reference>
<evidence type="ECO:0000313" key="2">
    <source>
        <dbReference type="EMBL" id="ALJ58740.1"/>
    </source>
</evidence>